<protein>
    <recommendedName>
        <fullName evidence="3">LexA family transcriptional regulator</fullName>
    </recommendedName>
</protein>
<comment type="caution">
    <text evidence="1">The sequence shown here is derived from an EMBL/GenBank/DDBJ whole genome shotgun (WGS) entry which is preliminary data.</text>
</comment>
<dbReference type="Proteomes" id="UP000664369">
    <property type="component" value="Unassembled WGS sequence"/>
</dbReference>
<evidence type="ECO:0000313" key="2">
    <source>
        <dbReference type="Proteomes" id="UP000664369"/>
    </source>
</evidence>
<keyword evidence="2" id="KW-1185">Reference proteome</keyword>
<dbReference type="Gene3D" id="2.10.109.10">
    <property type="entry name" value="Umud Fragment, subunit A"/>
    <property type="match status" value="1"/>
</dbReference>
<dbReference type="InterPro" id="IPR036286">
    <property type="entry name" value="LexA/Signal_pep-like_sf"/>
</dbReference>
<evidence type="ECO:0008006" key="3">
    <source>
        <dbReference type="Google" id="ProtNLM"/>
    </source>
</evidence>
<dbReference type="SUPFAM" id="SSF51306">
    <property type="entry name" value="LexA/Signal peptidase"/>
    <property type="match status" value="1"/>
</dbReference>
<dbReference type="RefSeq" id="WP_208176583.1">
    <property type="nucleotide sequence ID" value="NZ_JAGETZ010000008.1"/>
</dbReference>
<organism evidence="1 2">
    <name type="scientific">Hymenobacter negativus</name>
    <dbReference type="NCBI Taxonomy" id="2795026"/>
    <lineage>
        <taxon>Bacteria</taxon>
        <taxon>Pseudomonadati</taxon>
        <taxon>Bacteroidota</taxon>
        <taxon>Cytophagia</taxon>
        <taxon>Cytophagales</taxon>
        <taxon>Hymenobacteraceae</taxon>
        <taxon>Hymenobacter</taxon>
    </lineage>
</organism>
<sequence length="280" mass="31314">MAKLYDISSKRKKYQLESTRKIVEKTQQPVHERLIFLIERLAGGVQARFAERVGVPTGTIGDILGKKKSKPGFELTGKILQAYPEVSERWLLTGEGEMLKSDISSDGHQNILPYPPDQNNVQAVGLLSEIPVIELGRVSFRARASFNYAQLQRFMNSELFDKVLFRLPPGRTAEDYQDALVFDIEGDSMEPSLRDGQQVIAWPVPEGKWEYLHNTICVVDYDDTVTVKAIFANALFNTDGLTLHATGGAGGSFTVARKDIHSIWEVREFYGVVPVRLVAA</sequence>
<reference evidence="1 2" key="1">
    <citation type="submission" date="2021-03" db="EMBL/GenBank/DDBJ databases">
        <authorList>
            <person name="Kim M.K."/>
        </authorList>
    </citation>
    <scope>NUCLEOTIDE SEQUENCE [LARGE SCALE GENOMIC DNA]</scope>
    <source>
        <strain evidence="1 2">BT442</strain>
    </source>
</reference>
<dbReference type="EMBL" id="JAGETZ010000008">
    <property type="protein sequence ID" value="MBO2010897.1"/>
    <property type="molecule type" value="Genomic_DNA"/>
</dbReference>
<name>A0ABS3QI95_9BACT</name>
<proteinExistence type="predicted"/>
<gene>
    <name evidence="1" type="ORF">J4E00_17690</name>
</gene>
<accession>A0ABS3QI95</accession>
<evidence type="ECO:0000313" key="1">
    <source>
        <dbReference type="EMBL" id="MBO2010897.1"/>
    </source>
</evidence>